<dbReference type="InterPro" id="IPR019310">
    <property type="entry name" value="Efg1"/>
</dbReference>
<feature type="region of interest" description="Disordered" evidence="8">
    <location>
        <begin position="244"/>
        <end position="284"/>
    </location>
</feature>
<keyword evidence="5" id="KW-0698">rRNA processing</keyword>
<protein>
    <recommendedName>
        <fullName evidence="3">rRNA-processing protein EFG1</fullName>
    </recommendedName>
    <alternativeName>
        <fullName evidence="4">rRNA-processing protein efg1</fullName>
    </alternativeName>
</protein>
<reference evidence="9" key="1">
    <citation type="submission" date="2020-07" db="EMBL/GenBank/DDBJ databases">
        <title>Genome sequence and genetic diversity analysis of an under-domesticated orphan crop, white fonio (Digitaria exilis).</title>
        <authorList>
            <person name="Bennetzen J.L."/>
            <person name="Chen S."/>
            <person name="Ma X."/>
            <person name="Wang X."/>
            <person name="Yssel A.E.J."/>
            <person name="Chaluvadi S.R."/>
            <person name="Johnson M."/>
            <person name="Gangashetty P."/>
            <person name="Hamidou F."/>
            <person name="Sanogo M.D."/>
            <person name="Zwaenepoel A."/>
            <person name="Wallace J."/>
            <person name="Van De Peer Y."/>
            <person name="Van Deynze A."/>
        </authorList>
    </citation>
    <scope>NUCLEOTIDE SEQUENCE</scope>
    <source>
        <tissue evidence="9">Leaves</tissue>
    </source>
</reference>
<dbReference type="GO" id="GO:0005730">
    <property type="term" value="C:nucleolus"/>
    <property type="evidence" value="ECO:0007669"/>
    <property type="project" value="UniProtKB-SubCell"/>
</dbReference>
<keyword evidence="7" id="KW-0539">Nucleus</keyword>
<dbReference type="Proteomes" id="UP000636709">
    <property type="component" value="Unassembled WGS sequence"/>
</dbReference>
<dbReference type="GO" id="GO:0030688">
    <property type="term" value="C:preribosome, small subunit precursor"/>
    <property type="evidence" value="ECO:0007669"/>
    <property type="project" value="TreeGrafter"/>
</dbReference>
<dbReference type="GO" id="GO:0000462">
    <property type="term" value="P:maturation of SSU-rRNA from tricistronic rRNA transcript (SSU-rRNA, 5.8S rRNA, LSU-rRNA)"/>
    <property type="evidence" value="ECO:0007669"/>
    <property type="project" value="TreeGrafter"/>
</dbReference>
<comment type="similarity">
    <text evidence="2">Belongs to the EFG1 family.</text>
</comment>
<evidence type="ECO:0000256" key="4">
    <source>
        <dbReference type="ARBA" id="ARBA00019827"/>
    </source>
</evidence>
<keyword evidence="10" id="KW-1185">Reference proteome</keyword>
<evidence type="ECO:0000256" key="3">
    <source>
        <dbReference type="ARBA" id="ARBA00018689"/>
    </source>
</evidence>
<sequence length="284" mass="32722">MAHGGYPRRGAAFRRPKSSASAAVADRKRKRTAVVKTASLKNQIRSTERFLRKDLPDDIRIAQEKKLEELKRQQELQNQLAVQRTVQLRDRKIKFFGLLSTQLFCSYPSLVPVICSSILTIFCSNYKERRKIERMIRRLEKQQRSNGDDVSNKLSRLREDLEYVRFFPKNEKYVSLFTGGNLEVVEERSKWRKQIKESLMAAAASGKDLEGSCFFYYFSLPLTLYCPFDSISSKVLNLIPDHSTETASDDDTLDVSNDDFFMSGSSSDEEADDEWTDKSAKYDS</sequence>
<name>A0A835ERN2_9POAL</name>
<dbReference type="PANTHER" id="PTHR33911:SF1">
    <property type="entry name" value="RRNA-PROCESSING PROTEIN EFG1"/>
    <property type="match status" value="1"/>
</dbReference>
<evidence type="ECO:0000256" key="6">
    <source>
        <dbReference type="ARBA" id="ARBA00023054"/>
    </source>
</evidence>
<evidence type="ECO:0000256" key="5">
    <source>
        <dbReference type="ARBA" id="ARBA00022552"/>
    </source>
</evidence>
<comment type="caution">
    <text evidence="9">The sequence shown here is derived from an EMBL/GenBank/DDBJ whole genome shotgun (WGS) entry which is preliminary data.</text>
</comment>
<evidence type="ECO:0000256" key="8">
    <source>
        <dbReference type="SAM" id="MobiDB-lite"/>
    </source>
</evidence>
<evidence type="ECO:0000256" key="7">
    <source>
        <dbReference type="ARBA" id="ARBA00023242"/>
    </source>
</evidence>
<evidence type="ECO:0000313" key="9">
    <source>
        <dbReference type="EMBL" id="KAF8710073.1"/>
    </source>
</evidence>
<dbReference type="Pfam" id="PF10153">
    <property type="entry name" value="Efg1"/>
    <property type="match status" value="2"/>
</dbReference>
<evidence type="ECO:0000256" key="2">
    <source>
        <dbReference type="ARBA" id="ARBA00006916"/>
    </source>
</evidence>
<dbReference type="PANTHER" id="PTHR33911">
    <property type="entry name" value="RRNA-PROCESSING PROTEIN EFG1"/>
    <property type="match status" value="1"/>
</dbReference>
<dbReference type="EMBL" id="JACEFO010001754">
    <property type="protein sequence ID" value="KAF8710073.1"/>
    <property type="molecule type" value="Genomic_DNA"/>
</dbReference>
<dbReference type="InterPro" id="IPR050786">
    <property type="entry name" value="EFG1_rRNA-proc"/>
</dbReference>
<dbReference type="OrthoDB" id="47732at2759"/>
<accession>A0A835ERN2</accession>
<dbReference type="AlphaFoldDB" id="A0A835ERN2"/>
<proteinExistence type="inferred from homology"/>
<keyword evidence="6" id="KW-0175">Coiled coil</keyword>
<gene>
    <name evidence="9" type="ORF">HU200_029802</name>
</gene>
<evidence type="ECO:0000313" key="10">
    <source>
        <dbReference type="Proteomes" id="UP000636709"/>
    </source>
</evidence>
<comment type="subcellular location">
    <subcellularLocation>
        <location evidence="1">Nucleus</location>
        <location evidence="1">Nucleolus</location>
    </subcellularLocation>
</comment>
<evidence type="ECO:0000256" key="1">
    <source>
        <dbReference type="ARBA" id="ARBA00004604"/>
    </source>
</evidence>
<feature type="compositionally biased region" description="Acidic residues" evidence="8">
    <location>
        <begin position="247"/>
        <end position="257"/>
    </location>
</feature>
<feature type="region of interest" description="Disordered" evidence="8">
    <location>
        <begin position="1"/>
        <end position="27"/>
    </location>
</feature>
<organism evidence="9 10">
    <name type="scientific">Digitaria exilis</name>
    <dbReference type="NCBI Taxonomy" id="1010633"/>
    <lineage>
        <taxon>Eukaryota</taxon>
        <taxon>Viridiplantae</taxon>
        <taxon>Streptophyta</taxon>
        <taxon>Embryophyta</taxon>
        <taxon>Tracheophyta</taxon>
        <taxon>Spermatophyta</taxon>
        <taxon>Magnoliopsida</taxon>
        <taxon>Liliopsida</taxon>
        <taxon>Poales</taxon>
        <taxon>Poaceae</taxon>
        <taxon>PACMAD clade</taxon>
        <taxon>Panicoideae</taxon>
        <taxon>Panicodae</taxon>
        <taxon>Paniceae</taxon>
        <taxon>Anthephorinae</taxon>
        <taxon>Digitaria</taxon>
    </lineage>
</organism>